<keyword evidence="2" id="KW-1185">Reference proteome</keyword>
<dbReference type="SUPFAM" id="SSF53448">
    <property type="entry name" value="Nucleotide-diphospho-sugar transferases"/>
    <property type="match status" value="1"/>
</dbReference>
<proteinExistence type="predicted"/>
<sequence>MTPSDSPGPNIVAFIFARGGSKGLPRKNLRPLAGVSLLARAIRCAKGVRGVSRVVVSTDDEEIAAAARAEGADVPFMRPAELASDSAREWQAWRHAVDFVESQPGAKPLDIFVSVPTVCPLRNSEDVARAIALYRKGNADIVFSVTPSAANPYYNMVEIDDTTGSAALSKPPEAVLHGRQKAPTVYDVVAAVYVTSPAFIRKADSIWGGRNATIEIPRERAVDIDTIVDFKLAEALLEQSAT</sequence>
<accession>A0ABU0YT23</accession>
<dbReference type="InterPro" id="IPR050793">
    <property type="entry name" value="CMP-NeuNAc_synthase"/>
</dbReference>
<dbReference type="InterPro" id="IPR029044">
    <property type="entry name" value="Nucleotide-diphossugar_trans"/>
</dbReference>
<dbReference type="Pfam" id="PF02348">
    <property type="entry name" value="CTP_transf_3"/>
    <property type="match status" value="1"/>
</dbReference>
<dbReference type="RefSeq" id="WP_379960678.1">
    <property type="nucleotide sequence ID" value="NZ_JAUYVI010000008.1"/>
</dbReference>
<dbReference type="EMBL" id="JAUYVI010000008">
    <property type="protein sequence ID" value="MDQ7250869.1"/>
    <property type="molecule type" value="Genomic_DNA"/>
</dbReference>
<organism evidence="1 2">
    <name type="scientific">Dongia sedimenti</name>
    <dbReference type="NCBI Taxonomy" id="3064282"/>
    <lineage>
        <taxon>Bacteria</taxon>
        <taxon>Pseudomonadati</taxon>
        <taxon>Pseudomonadota</taxon>
        <taxon>Alphaproteobacteria</taxon>
        <taxon>Rhodospirillales</taxon>
        <taxon>Dongiaceae</taxon>
        <taxon>Dongia</taxon>
    </lineage>
</organism>
<comment type="caution">
    <text evidence="1">The sequence shown here is derived from an EMBL/GenBank/DDBJ whole genome shotgun (WGS) entry which is preliminary data.</text>
</comment>
<dbReference type="PANTHER" id="PTHR21485:SF6">
    <property type="entry name" value="N-ACYLNEURAMINATE CYTIDYLYLTRANSFERASE-RELATED"/>
    <property type="match status" value="1"/>
</dbReference>
<dbReference type="GO" id="GO:0016779">
    <property type="term" value="F:nucleotidyltransferase activity"/>
    <property type="evidence" value="ECO:0007669"/>
    <property type="project" value="UniProtKB-KW"/>
</dbReference>
<reference evidence="2" key="1">
    <citation type="submission" date="2023-08" db="EMBL/GenBank/DDBJ databases">
        <title>Rhodospirillaceae gen. nov., a novel taxon isolated from the Yangtze River Yuezi River estuary sludge.</title>
        <authorList>
            <person name="Ruan L."/>
        </authorList>
    </citation>
    <scope>NUCLEOTIDE SEQUENCE [LARGE SCALE GENOMIC DNA]</scope>
    <source>
        <strain evidence="2">R-7</strain>
    </source>
</reference>
<evidence type="ECO:0000313" key="2">
    <source>
        <dbReference type="Proteomes" id="UP001230156"/>
    </source>
</evidence>
<dbReference type="Gene3D" id="3.90.550.10">
    <property type="entry name" value="Spore Coat Polysaccharide Biosynthesis Protein SpsA, Chain A"/>
    <property type="match status" value="1"/>
</dbReference>
<dbReference type="PANTHER" id="PTHR21485">
    <property type="entry name" value="HAD SUPERFAMILY MEMBERS CMAS AND KDSC"/>
    <property type="match status" value="1"/>
</dbReference>
<keyword evidence="1" id="KW-0808">Transferase</keyword>
<dbReference type="InterPro" id="IPR003329">
    <property type="entry name" value="Cytidylyl_trans"/>
</dbReference>
<evidence type="ECO:0000313" key="1">
    <source>
        <dbReference type="EMBL" id="MDQ7250869.1"/>
    </source>
</evidence>
<dbReference type="CDD" id="cd02513">
    <property type="entry name" value="CMP-NeuAc_Synthase"/>
    <property type="match status" value="1"/>
</dbReference>
<dbReference type="EC" id="2.7.7.-" evidence="1"/>
<dbReference type="Proteomes" id="UP001230156">
    <property type="component" value="Unassembled WGS sequence"/>
</dbReference>
<keyword evidence="1" id="KW-0548">Nucleotidyltransferase</keyword>
<gene>
    <name evidence="1" type="ORF">Q8A70_24480</name>
</gene>
<name>A0ABU0YT23_9PROT</name>
<protein>
    <submittedName>
        <fullName evidence="1">Acylneuraminate cytidylyltransferase family protein</fullName>
        <ecNumber evidence="1">2.7.7.-</ecNumber>
    </submittedName>
</protein>